<comment type="similarity">
    <text evidence="2">Belongs to the drug/metabolite transporter (DMT) superfamily. 10 TMS drug/metabolite exporter (DME) (TC 2.A.7.3) family.</text>
</comment>
<feature type="transmembrane region" description="Helical" evidence="6">
    <location>
        <begin position="224"/>
        <end position="243"/>
    </location>
</feature>
<feature type="transmembrane region" description="Helical" evidence="6">
    <location>
        <begin position="54"/>
        <end position="73"/>
    </location>
</feature>
<dbReference type="Proteomes" id="UP000264719">
    <property type="component" value="Unassembled WGS sequence"/>
</dbReference>
<sequence>MADVTPTPSAATPAGNDTLRAAAWMVGAILSFSAMAVAGRAVSFELDTFEIMMYRSLIGFALVLLFASALGRLPEIRTRRFGLHVIRNICHFTGQNLWFFAITVIPLAQVFALEFTAPLWALFLAPLVLGERLTLQRVLAAFIGFAGILIVTRPSPDTLSWGLVAAAIAAVGFAGTAVTTRRLTRNDSLTCILFWLTGLQLIFGLICAGHDLDIALPSGPSLPWLIIIGLGGLVAHFCLTTALKLAPATVVMPVDFTRLPLIAVIGMVLYGEALDIYVFIGAAVIFAANYTNIWLESRARRK</sequence>
<accession>A0A348W805</accession>
<dbReference type="RefSeq" id="WP_339856105.1">
    <property type="nucleotide sequence ID" value="NZ_CAXAXR010000032.1"/>
</dbReference>
<feature type="transmembrane region" description="Helical" evidence="6">
    <location>
        <begin position="192"/>
        <end position="212"/>
    </location>
</feature>
<feature type="domain" description="EamA" evidence="7">
    <location>
        <begin position="161"/>
        <end position="288"/>
    </location>
</feature>
<dbReference type="PANTHER" id="PTHR22911:SF6">
    <property type="entry name" value="SOLUTE CARRIER FAMILY 35 MEMBER G1"/>
    <property type="match status" value="1"/>
</dbReference>
<dbReference type="AlphaFoldDB" id="A0A348W805"/>
<name>A0A348W805_9RHOB</name>
<feature type="transmembrane region" description="Helical" evidence="6">
    <location>
        <begin position="158"/>
        <end position="180"/>
    </location>
</feature>
<dbReference type="Pfam" id="PF00892">
    <property type="entry name" value="EamA"/>
    <property type="match status" value="2"/>
</dbReference>
<evidence type="ECO:0000256" key="4">
    <source>
        <dbReference type="ARBA" id="ARBA00022989"/>
    </source>
</evidence>
<gene>
    <name evidence="8" type="ORF">DCS45_02160</name>
</gene>
<dbReference type="InterPro" id="IPR000620">
    <property type="entry name" value="EamA_dom"/>
</dbReference>
<proteinExistence type="inferred from homology"/>
<dbReference type="InterPro" id="IPR037185">
    <property type="entry name" value="EmrE-like"/>
</dbReference>
<evidence type="ECO:0000313" key="8">
    <source>
        <dbReference type="EMBL" id="HAR50667.1"/>
    </source>
</evidence>
<evidence type="ECO:0000256" key="2">
    <source>
        <dbReference type="ARBA" id="ARBA00009853"/>
    </source>
</evidence>
<organism evidence="8 9">
    <name type="scientific">Roseovarius nubinhibens</name>
    <dbReference type="NCBI Taxonomy" id="314263"/>
    <lineage>
        <taxon>Bacteria</taxon>
        <taxon>Pseudomonadati</taxon>
        <taxon>Pseudomonadota</taxon>
        <taxon>Alphaproteobacteria</taxon>
        <taxon>Rhodobacterales</taxon>
        <taxon>Roseobacteraceae</taxon>
        <taxon>Roseovarius</taxon>
    </lineage>
</organism>
<evidence type="ECO:0000259" key="7">
    <source>
        <dbReference type="Pfam" id="PF00892"/>
    </source>
</evidence>
<evidence type="ECO:0000256" key="5">
    <source>
        <dbReference type="ARBA" id="ARBA00023136"/>
    </source>
</evidence>
<keyword evidence="5 6" id="KW-0472">Membrane</keyword>
<dbReference type="GO" id="GO:0016020">
    <property type="term" value="C:membrane"/>
    <property type="evidence" value="ECO:0007669"/>
    <property type="project" value="UniProtKB-SubCell"/>
</dbReference>
<dbReference type="SUPFAM" id="SSF103481">
    <property type="entry name" value="Multidrug resistance efflux transporter EmrE"/>
    <property type="match status" value="2"/>
</dbReference>
<feature type="domain" description="EamA" evidence="7">
    <location>
        <begin position="21"/>
        <end position="152"/>
    </location>
</feature>
<protein>
    <submittedName>
        <fullName evidence="8">EamA family transporter</fullName>
    </submittedName>
</protein>
<dbReference type="PANTHER" id="PTHR22911">
    <property type="entry name" value="ACYL-MALONYL CONDENSING ENZYME-RELATED"/>
    <property type="match status" value="1"/>
</dbReference>
<evidence type="ECO:0000256" key="3">
    <source>
        <dbReference type="ARBA" id="ARBA00022692"/>
    </source>
</evidence>
<evidence type="ECO:0000256" key="6">
    <source>
        <dbReference type="SAM" id="Phobius"/>
    </source>
</evidence>
<comment type="caution">
    <text evidence="8">The sequence shown here is derived from an EMBL/GenBank/DDBJ whole genome shotgun (WGS) entry which is preliminary data.</text>
</comment>
<dbReference type="EMBL" id="DMVW01000027">
    <property type="protein sequence ID" value="HAR50667.1"/>
    <property type="molecule type" value="Genomic_DNA"/>
</dbReference>
<feature type="transmembrane region" description="Helical" evidence="6">
    <location>
        <begin position="21"/>
        <end position="42"/>
    </location>
</feature>
<keyword evidence="4 6" id="KW-1133">Transmembrane helix</keyword>
<comment type="subcellular location">
    <subcellularLocation>
        <location evidence="1">Membrane</location>
        <topology evidence="1">Multi-pass membrane protein</topology>
    </subcellularLocation>
</comment>
<evidence type="ECO:0000313" key="9">
    <source>
        <dbReference type="Proteomes" id="UP000264719"/>
    </source>
</evidence>
<reference evidence="8 9" key="1">
    <citation type="journal article" date="2018" name="Nat. Biotechnol.">
        <title>A standardized bacterial taxonomy based on genome phylogeny substantially revises the tree of life.</title>
        <authorList>
            <person name="Parks D.H."/>
            <person name="Chuvochina M."/>
            <person name="Waite D.W."/>
            <person name="Rinke C."/>
            <person name="Skarshewski A."/>
            <person name="Chaumeil P.A."/>
            <person name="Hugenholtz P."/>
        </authorList>
    </citation>
    <scope>NUCLEOTIDE SEQUENCE [LARGE SCALE GENOMIC DNA]</scope>
    <source>
        <strain evidence="8">UBA9169</strain>
    </source>
</reference>
<keyword evidence="3 6" id="KW-0812">Transmembrane</keyword>
<feature type="transmembrane region" description="Helical" evidence="6">
    <location>
        <begin position="97"/>
        <end position="123"/>
    </location>
</feature>
<feature type="transmembrane region" description="Helical" evidence="6">
    <location>
        <begin position="135"/>
        <end position="152"/>
    </location>
</feature>
<feature type="transmembrane region" description="Helical" evidence="6">
    <location>
        <begin position="276"/>
        <end position="295"/>
    </location>
</feature>
<evidence type="ECO:0000256" key="1">
    <source>
        <dbReference type="ARBA" id="ARBA00004141"/>
    </source>
</evidence>